<evidence type="ECO:0000313" key="1">
    <source>
        <dbReference type="EMBL" id="AEY61540.1"/>
    </source>
</evidence>
<sequence>MAYNPTSNLLDFDDDIFLNATSPVTSTAGDTATTSLYTSDPLDLEDNKVSLLNSLTNDVNTSS</sequence>
<proteinExistence type="evidence at transcript level"/>
<name>V9IKF8_APICE</name>
<keyword evidence="1" id="KW-0346">Stress response</keyword>
<dbReference type="AlphaFoldDB" id="V9IKF8"/>
<reference evidence="1" key="1">
    <citation type="submission" date="2011-11" db="EMBL/GenBank/DDBJ databases">
        <title>Decoding the brain transcriptome of the Eastern honeybee (Apis cerana) based on pyrosequencing.</title>
        <authorList>
            <person name="Sun L."/>
            <person name="Zheng H."/>
            <person name="Wang Y."/>
            <person name="Xie X."/>
            <person name="Zhu Y."/>
            <person name="Gu W."/>
            <person name="Wang S."/>
        </authorList>
    </citation>
    <scope>NUCLEOTIDE SEQUENCE</scope>
    <source>
        <tissue evidence="1">Brain</tissue>
    </source>
</reference>
<organism evidence="1">
    <name type="scientific">Apis cerana</name>
    <name type="common">Indian honeybee</name>
    <dbReference type="NCBI Taxonomy" id="7461"/>
    <lineage>
        <taxon>Eukaryota</taxon>
        <taxon>Metazoa</taxon>
        <taxon>Ecdysozoa</taxon>
        <taxon>Arthropoda</taxon>
        <taxon>Hexapoda</taxon>
        <taxon>Insecta</taxon>
        <taxon>Pterygota</taxon>
        <taxon>Neoptera</taxon>
        <taxon>Endopterygota</taxon>
        <taxon>Hymenoptera</taxon>
        <taxon>Apocrita</taxon>
        <taxon>Aculeata</taxon>
        <taxon>Apoidea</taxon>
        <taxon>Anthophila</taxon>
        <taxon>Apidae</taxon>
        <taxon>Apis</taxon>
    </lineage>
</organism>
<gene>
    <name evidence="1" type="ORF">ACCB12918</name>
</gene>
<dbReference type="EMBL" id="JR051697">
    <property type="protein sequence ID" value="AEY61540.1"/>
    <property type="molecule type" value="mRNA"/>
</dbReference>
<protein>
    <submittedName>
        <fullName evidence="1">Heat shock transcription factor</fullName>
    </submittedName>
</protein>
<accession>V9IKF8</accession>